<dbReference type="SMART" id="SM00235">
    <property type="entry name" value="ZnMc"/>
    <property type="match status" value="1"/>
</dbReference>
<dbReference type="SUPFAM" id="SSF47090">
    <property type="entry name" value="PGBD-like"/>
    <property type="match status" value="1"/>
</dbReference>
<dbReference type="EMBL" id="SDMP01000005">
    <property type="protein sequence ID" value="RYR59572.1"/>
    <property type="molecule type" value="Genomic_DNA"/>
</dbReference>
<feature type="binding site" evidence="7">
    <location>
        <position position="266"/>
    </location>
    <ligand>
        <name>Zn(2+)</name>
        <dbReference type="ChEBI" id="CHEBI:29105"/>
        <label>2</label>
        <note>catalytic</note>
    </ligand>
</feature>
<proteinExistence type="inferred from homology"/>
<organism evidence="10 11">
    <name type="scientific">Arachis hypogaea</name>
    <name type="common">Peanut</name>
    <dbReference type="NCBI Taxonomy" id="3818"/>
    <lineage>
        <taxon>Eukaryota</taxon>
        <taxon>Viridiplantae</taxon>
        <taxon>Streptophyta</taxon>
        <taxon>Embryophyta</taxon>
        <taxon>Tracheophyta</taxon>
        <taxon>Spermatophyta</taxon>
        <taxon>Magnoliopsida</taxon>
        <taxon>eudicotyledons</taxon>
        <taxon>Gunneridae</taxon>
        <taxon>Pentapetalae</taxon>
        <taxon>rosids</taxon>
        <taxon>fabids</taxon>
        <taxon>Fabales</taxon>
        <taxon>Fabaceae</taxon>
        <taxon>Papilionoideae</taxon>
        <taxon>50 kb inversion clade</taxon>
        <taxon>dalbergioids sensu lato</taxon>
        <taxon>Dalbergieae</taxon>
        <taxon>Pterocarpus clade</taxon>
        <taxon>Arachis</taxon>
    </lineage>
</organism>
<comment type="similarity">
    <text evidence="1">Belongs to the peptidase M10A family. Matrix metalloproteinases (MMPs) subfamily.</text>
</comment>
<feature type="binding site" evidence="7">
    <location>
        <position position="272"/>
    </location>
    <ligand>
        <name>Zn(2+)</name>
        <dbReference type="ChEBI" id="CHEBI:29105"/>
        <label>2</label>
        <note>catalytic</note>
    </ligand>
</feature>
<gene>
    <name evidence="10" type="ORF">Ahy_A05g025466</name>
</gene>
<evidence type="ECO:0000256" key="5">
    <source>
        <dbReference type="ARBA" id="ARBA00022833"/>
    </source>
</evidence>
<keyword evidence="11" id="KW-1185">Reference proteome</keyword>
<dbReference type="GO" id="GO:0006508">
    <property type="term" value="P:proteolysis"/>
    <property type="evidence" value="ECO:0007669"/>
    <property type="project" value="UniProtKB-KW"/>
</dbReference>
<dbReference type="InterPro" id="IPR024079">
    <property type="entry name" value="MetalloPept_cat_dom_sf"/>
</dbReference>
<evidence type="ECO:0000256" key="1">
    <source>
        <dbReference type="ARBA" id="ARBA00009614"/>
    </source>
</evidence>
<evidence type="ECO:0000256" key="3">
    <source>
        <dbReference type="ARBA" id="ARBA00022723"/>
    </source>
</evidence>
<evidence type="ECO:0000256" key="2">
    <source>
        <dbReference type="ARBA" id="ARBA00022670"/>
    </source>
</evidence>
<dbReference type="InterPro" id="IPR001818">
    <property type="entry name" value="Pept_M10_metallopeptidase"/>
</dbReference>
<keyword evidence="8" id="KW-0732">Signal</keyword>
<dbReference type="Pfam" id="PF01471">
    <property type="entry name" value="PG_binding_1"/>
    <property type="match status" value="1"/>
</dbReference>
<dbReference type="GO" id="GO:0030198">
    <property type="term" value="P:extracellular matrix organization"/>
    <property type="evidence" value="ECO:0007669"/>
    <property type="project" value="TreeGrafter"/>
</dbReference>
<dbReference type="InterPro" id="IPR021190">
    <property type="entry name" value="Pept_M10A"/>
</dbReference>
<evidence type="ECO:0000256" key="6">
    <source>
        <dbReference type="ARBA" id="ARBA00023049"/>
    </source>
</evidence>
<evidence type="ECO:0000256" key="4">
    <source>
        <dbReference type="ARBA" id="ARBA00022801"/>
    </source>
</evidence>
<dbReference type="GO" id="GO:0008270">
    <property type="term" value="F:zinc ion binding"/>
    <property type="evidence" value="ECO:0007669"/>
    <property type="project" value="InterPro"/>
</dbReference>
<feature type="binding site" evidence="7">
    <location>
        <position position="262"/>
    </location>
    <ligand>
        <name>Zn(2+)</name>
        <dbReference type="ChEBI" id="CHEBI:29105"/>
        <label>2</label>
        <note>catalytic</note>
    </ligand>
</feature>
<feature type="signal peptide" evidence="8">
    <location>
        <begin position="1"/>
        <end position="20"/>
    </location>
</feature>
<dbReference type="InterPro" id="IPR036365">
    <property type="entry name" value="PGBD-like_sf"/>
</dbReference>
<comment type="caution">
    <text evidence="10">The sequence shown here is derived from an EMBL/GenBank/DDBJ whole genome shotgun (WGS) entry which is preliminary data.</text>
</comment>
<accession>A0A445D8S6</accession>
<comment type="cofactor">
    <cofactor evidence="7">
        <name>Ca(2+)</name>
        <dbReference type="ChEBI" id="CHEBI:29108"/>
    </cofactor>
    <text evidence="7">Can bind about 5 Ca(2+) ions per subunit.</text>
</comment>
<dbReference type="SUPFAM" id="SSF55486">
    <property type="entry name" value="Metalloproteases ('zincins'), catalytic domain"/>
    <property type="match status" value="1"/>
</dbReference>
<reference evidence="10 11" key="1">
    <citation type="submission" date="2019-01" db="EMBL/GenBank/DDBJ databases">
        <title>Sequencing of cultivated peanut Arachis hypogaea provides insights into genome evolution and oil improvement.</title>
        <authorList>
            <person name="Chen X."/>
        </authorList>
    </citation>
    <scope>NUCLEOTIDE SEQUENCE [LARGE SCALE GENOMIC DNA]</scope>
    <source>
        <strain evidence="11">cv. Fuhuasheng</strain>
        <tissue evidence="10">Leaves</tissue>
    </source>
</reference>
<feature type="binding site" evidence="7">
    <location>
        <position position="280"/>
    </location>
    <ligand>
        <name>Zn(2+)</name>
        <dbReference type="ChEBI" id="CHEBI:29105"/>
        <label>2</label>
        <note>catalytic</note>
    </ligand>
</feature>
<dbReference type="GO" id="GO:0030574">
    <property type="term" value="P:collagen catabolic process"/>
    <property type="evidence" value="ECO:0007669"/>
    <property type="project" value="TreeGrafter"/>
</dbReference>
<keyword evidence="5 7" id="KW-0862">Zinc</keyword>
<evidence type="ECO:0000313" key="11">
    <source>
        <dbReference type="Proteomes" id="UP000289738"/>
    </source>
</evidence>
<dbReference type="PANTHER" id="PTHR10201">
    <property type="entry name" value="MATRIX METALLOPROTEINASE"/>
    <property type="match status" value="1"/>
</dbReference>
<keyword evidence="2" id="KW-0645">Protease</keyword>
<feature type="binding site" evidence="7">
    <location>
        <position position="221"/>
    </location>
    <ligand>
        <name>Zn(2+)</name>
        <dbReference type="ChEBI" id="CHEBI:29105"/>
        <label>1</label>
    </ligand>
</feature>
<dbReference type="STRING" id="3818.A0A445D8S6"/>
<dbReference type="GO" id="GO:0004222">
    <property type="term" value="F:metalloendopeptidase activity"/>
    <property type="evidence" value="ECO:0007669"/>
    <property type="project" value="InterPro"/>
</dbReference>
<feature type="binding site" evidence="7">
    <location>
        <position position="240"/>
    </location>
    <ligand>
        <name>Ca(2+)</name>
        <dbReference type="ChEBI" id="CHEBI:29108"/>
        <label>2</label>
    </ligand>
</feature>
<dbReference type="GO" id="GO:0031012">
    <property type="term" value="C:extracellular matrix"/>
    <property type="evidence" value="ECO:0007669"/>
    <property type="project" value="InterPro"/>
</dbReference>
<protein>
    <recommendedName>
        <fullName evidence="9">Peptidase metallopeptidase domain-containing protein</fullName>
    </recommendedName>
</protein>
<keyword evidence="3 7" id="KW-0479">Metal-binding</keyword>
<dbReference type="PRINTS" id="PR00138">
    <property type="entry name" value="MATRIXIN"/>
</dbReference>
<keyword evidence="6" id="KW-0482">Metalloprotease</keyword>
<comment type="cofactor">
    <cofactor evidence="7">
        <name>Zn(2+)</name>
        <dbReference type="ChEBI" id="CHEBI:29105"/>
    </cofactor>
    <text evidence="7">Binds 2 Zn(2+) ions per subunit.</text>
</comment>
<sequence>MKRHLLTLLFFFLLLDSSFSISLGPVAKIILRNPAIKRLYKRQLPKNALHTGFDYLKNQSTPPPPPGAPEEKIQGLHLVKQYLNDYGYIQDSDNYTDLMDQDTVSAIKTYQTFFNLNVTGYLDDETLQQLSLFRCAVPDVNVNYSLSPTNNVSWPKGKNWFSNRTNLTYGFLPQSDIPENFTAVFKNSFKRWSDAITPVLNLTLTETSWGSVIELVSGNQDVTVGDMLLDATKYWALPNDTLTLNSSTLEDGIMDLGAVAMHQIGHLLGLSHSSRNESIMYPYILPQNQRKVQLSNDDKQQIKQVYSTHASGVGTSNWEFITALSLGFACMFLLY</sequence>
<feature type="binding site" evidence="7">
    <location>
        <position position="229"/>
    </location>
    <ligand>
        <name>Ca(2+)</name>
        <dbReference type="ChEBI" id="CHEBI:29108"/>
        <label>3</label>
    </ligand>
</feature>
<evidence type="ECO:0000313" key="10">
    <source>
        <dbReference type="EMBL" id="RYR59572.1"/>
    </source>
</evidence>
<evidence type="ECO:0000256" key="7">
    <source>
        <dbReference type="PIRSR" id="PIRSR621190-2"/>
    </source>
</evidence>
<dbReference type="AlphaFoldDB" id="A0A445D8S6"/>
<feature type="binding site" description="in inhibited form" evidence="7">
    <location>
        <position position="135"/>
    </location>
    <ligand>
        <name>Zn(2+)</name>
        <dbReference type="ChEBI" id="CHEBI:29105"/>
        <label>2</label>
        <note>catalytic</note>
    </ligand>
</feature>
<name>A0A445D8S6_ARAHY</name>
<dbReference type="InterPro" id="IPR006026">
    <property type="entry name" value="Peptidase_Metallo"/>
</dbReference>
<evidence type="ECO:0000259" key="9">
    <source>
        <dbReference type="SMART" id="SM00235"/>
    </source>
</evidence>
<keyword evidence="7" id="KW-0106">Calcium</keyword>
<feature type="chain" id="PRO_5019145641" description="Peptidase metallopeptidase domain-containing protein" evidence="8">
    <location>
        <begin position="21"/>
        <end position="335"/>
    </location>
</feature>
<keyword evidence="4" id="KW-0378">Hydrolase</keyword>
<feature type="domain" description="Peptidase metallopeptidase" evidence="9">
    <location>
        <begin position="156"/>
        <end position="308"/>
    </location>
</feature>
<dbReference type="Proteomes" id="UP000289738">
    <property type="component" value="Chromosome A05"/>
</dbReference>
<dbReference type="InterPro" id="IPR002477">
    <property type="entry name" value="Peptidoglycan-bd-like"/>
</dbReference>
<feature type="binding site" evidence="7">
    <location>
        <position position="226"/>
    </location>
    <ligand>
        <name>Ca(2+)</name>
        <dbReference type="ChEBI" id="CHEBI:29108"/>
        <label>3</label>
    </ligand>
</feature>
<dbReference type="Gene3D" id="3.40.390.10">
    <property type="entry name" value="Collagenase (Catalytic Domain)"/>
    <property type="match status" value="1"/>
</dbReference>
<dbReference type="Pfam" id="PF00413">
    <property type="entry name" value="Peptidase_M10"/>
    <property type="match status" value="1"/>
</dbReference>
<dbReference type="PANTHER" id="PTHR10201:SF259">
    <property type="entry name" value="MATRIXIN PROTEIN"/>
    <property type="match status" value="1"/>
</dbReference>
<evidence type="ECO:0000256" key="8">
    <source>
        <dbReference type="SAM" id="SignalP"/>
    </source>
</evidence>